<feature type="compositionally biased region" description="Acidic residues" evidence="1">
    <location>
        <begin position="178"/>
        <end position="190"/>
    </location>
</feature>
<accession>A0A6P6UG06</accession>
<proteinExistence type="predicted"/>
<reference evidence="3" key="2">
    <citation type="submission" date="2025-08" db="UniProtKB">
        <authorList>
            <consortium name="RefSeq"/>
        </authorList>
    </citation>
    <scope>IDENTIFICATION</scope>
    <source>
        <tissue evidence="3">Leaves</tissue>
    </source>
</reference>
<gene>
    <name evidence="3" type="primary">LOC113710576</name>
</gene>
<feature type="region of interest" description="Disordered" evidence="1">
    <location>
        <begin position="430"/>
        <end position="452"/>
    </location>
</feature>
<dbReference type="PANTHER" id="PTHR31659:SF0">
    <property type="entry name" value="EMB|CAB61945.1"/>
    <property type="match status" value="1"/>
</dbReference>
<evidence type="ECO:0000313" key="3">
    <source>
        <dbReference type="RefSeq" id="XP_027089469.1"/>
    </source>
</evidence>
<keyword evidence="2" id="KW-1185">Reference proteome</keyword>
<dbReference type="OrthoDB" id="758624at2759"/>
<reference evidence="2" key="1">
    <citation type="journal article" date="2025" name="Foods">
        <title>Unveiling the Microbial Signatures of Arabica Coffee Cherries: Insights into Ripeness Specific Diversity, Functional Traits, and Implications for Quality and Safety.</title>
        <authorList>
            <consortium name="RefSeq"/>
            <person name="Tenea G.N."/>
            <person name="Cifuentes V."/>
            <person name="Reyes P."/>
            <person name="Cevallos-Vallejos M."/>
        </authorList>
    </citation>
    <scope>NUCLEOTIDE SEQUENCE [LARGE SCALE GENOMIC DNA]</scope>
</reference>
<evidence type="ECO:0000313" key="2">
    <source>
        <dbReference type="Proteomes" id="UP001652660"/>
    </source>
</evidence>
<protein>
    <submittedName>
        <fullName evidence="3">Protein OCTOPUS-like</fullName>
    </submittedName>
</protein>
<dbReference type="Pfam" id="PF05340">
    <property type="entry name" value="DUF740"/>
    <property type="match status" value="1"/>
</dbReference>
<dbReference type="PANTHER" id="PTHR31659">
    <property type="entry name" value="PROTEIN: UPF0503-LIKE PROTEIN, PUTATIVE (DUF740)-RELATED"/>
    <property type="match status" value="1"/>
</dbReference>
<dbReference type="Proteomes" id="UP001652660">
    <property type="component" value="Chromosome 1e"/>
</dbReference>
<dbReference type="GeneID" id="113710576"/>
<dbReference type="InterPro" id="IPR008004">
    <property type="entry name" value="OCTOPUS-like"/>
</dbReference>
<feature type="region of interest" description="Disordered" evidence="1">
    <location>
        <begin position="165"/>
        <end position="192"/>
    </location>
</feature>
<dbReference type="RefSeq" id="XP_027089469.1">
    <property type="nucleotide sequence ID" value="XM_027233668.2"/>
</dbReference>
<evidence type="ECO:0000256" key="1">
    <source>
        <dbReference type="SAM" id="MobiDB-lite"/>
    </source>
</evidence>
<sequence length="602" mass="66473">MTRNKPEFQAHPPRTRRLSSCHLHPADPATGICASCLRERLCGLDSSADLLEPSFSAAVIPSLGNGDLAGAGPVNCLNKAAAATSSPELRRCRSVFTAKCEASTSFAEPRRRSCDVRARNVKSLAHLFDVDDECSNGSNRESKVESKNITTAAAAEFGEEIKVENAGGNRDPHVAFNGDEEEEKEDDLEEGEVKTMKEHIDLELQSKGQRSKDFKELAGNIREAASVFSKKLQKWKQKQKKKVLYSNDGGTVDGINCEVNGPKGKKLEETQSVAADYAMGRRSCDTEPRFSVDAGRLSVEGGRFSIDEPRASWDGYLIARTIPRLAPMLSVVDNAILSGGNRIDHHRVSVDGQMHSIMEDETSSGGSAQSNSDSSSSQRRSSFDRSSSVRSFGKKMAVLDGDYAKASPGRLVITERELKDWHLNSIKDDHKKKFESSSRENSPALEDRSNLGSKKPVRWRRVLNVFGFKQKSCENKFEKPMGDCSPAQACEKQEKEAGEEIKAATHWKLMRSSSIVGARRSCEVIRSSNGMMSLGDDSDWANRSREEFVLGRNHRATYASSNLDDGVLPFYLTPLRTSRNGKSRRDKLQDSHFVDGSLLRLN</sequence>
<feature type="compositionally biased region" description="Low complexity" evidence="1">
    <location>
        <begin position="363"/>
        <end position="388"/>
    </location>
</feature>
<organism evidence="2 3">
    <name type="scientific">Coffea arabica</name>
    <name type="common">Arabian coffee</name>
    <dbReference type="NCBI Taxonomy" id="13443"/>
    <lineage>
        <taxon>Eukaryota</taxon>
        <taxon>Viridiplantae</taxon>
        <taxon>Streptophyta</taxon>
        <taxon>Embryophyta</taxon>
        <taxon>Tracheophyta</taxon>
        <taxon>Spermatophyta</taxon>
        <taxon>Magnoliopsida</taxon>
        <taxon>eudicotyledons</taxon>
        <taxon>Gunneridae</taxon>
        <taxon>Pentapetalae</taxon>
        <taxon>asterids</taxon>
        <taxon>lamiids</taxon>
        <taxon>Gentianales</taxon>
        <taxon>Rubiaceae</taxon>
        <taxon>Ixoroideae</taxon>
        <taxon>Gardenieae complex</taxon>
        <taxon>Bertiereae - Coffeeae clade</taxon>
        <taxon>Coffeeae</taxon>
        <taxon>Coffea</taxon>
    </lineage>
</organism>
<feature type="region of interest" description="Disordered" evidence="1">
    <location>
        <begin position="359"/>
        <end position="388"/>
    </location>
</feature>
<name>A0A6P6UG06_COFAR</name>
<dbReference type="AlphaFoldDB" id="A0A6P6UG06"/>